<evidence type="ECO:0000313" key="2">
    <source>
        <dbReference type="EMBL" id="SPD86841.1"/>
    </source>
</evidence>
<dbReference type="CDD" id="cd22231">
    <property type="entry name" value="RHH_NikR_HicB-like"/>
    <property type="match status" value="1"/>
</dbReference>
<sequence>MRYYHGGMSQVKLSVSLSPSEVETLDKYARAAGLKSRSAAIQQAIKLLGDPELEDAYAAAWQEWEDSGESEAWAGTVADGLG</sequence>
<dbReference type="GO" id="GO:0006355">
    <property type="term" value="P:regulation of DNA-templated transcription"/>
    <property type="evidence" value="ECO:0007669"/>
    <property type="project" value="InterPro"/>
</dbReference>
<evidence type="ECO:0000259" key="1">
    <source>
        <dbReference type="Pfam" id="PF01402"/>
    </source>
</evidence>
<dbReference type="SUPFAM" id="SSF47598">
    <property type="entry name" value="Ribbon-helix-helix"/>
    <property type="match status" value="1"/>
</dbReference>
<dbReference type="InterPro" id="IPR010985">
    <property type="entry name" value="Ribbon_hlx_hlx"/>
</dbReference>
<organism evidence="2 3">
    <name type="scientific">Micropruina glycogenica</name>
    <dbReference type="NCBI Taxonomy" id="75385"/>
    <lineage>
        <taxon>Bacteria</taxon>
        <taxon>Bacillati</taxon>
        <taxon>Actinomycetota</taxon>
        <taxon>Actinomycetes</taxon>
        <taxon>Propionibacteriales</taxon>
        <taxon>Nocardioidaceae</taxon>
        <taxon>Micropruina</taxon>
    </lineage>
</organism>
<dbReference type="EMBL" id="LT985188">
    <property type="protein sequence ID" value="SPD86841.1"/>
    <property type="molecule type" value="Genomic_DNA"/>
</dbReference>
<name>A0A2N9JFF3_9ACTN</name>
<proteinExistence type="predicted"/>
<dbReference type="Proteomes" id="UP000238164">
    <property type="component" value="Chromosome 1"/>
</dbReference>
<protein>
    <submittedName>
        <fullName evidence="2">Antitoxin MazE9</fullName>
    </submittedName>
</protein>
<dbReference type="InterPro" id="IPR002145">
    <property type="entry name" value="CopG"/>
</dbReference>
<keyword evidence="3" id="KW-1185">Reference proteome</keyword>
<dbReference type="KEGG" id="mgg:MPLG2_1814"/>
<dbReference type="AlphaFoldDB" id="A0A2N9JFF3"/>
<accession>A0A2N9JFF3</accession>
<reference evidence="2 3" key="1">
    <citation type="submission" date="2018-02" db="EMBL/GenBank/DDBJ databases">
        <authorList>
            <person name="Cohen D.B."/>
            <person name="Kent A.D."/>
        </authorList>
    </citation>
    <scope>NUCLEOTIDE SEQUENCE [LARGE SCALE GENOMIC DNA]</scope>
    <source>
        <strain evidence="2">1</strain>
    </source>
</reference>
<feature type="domain" description="Ribbon-helix-helix protein CopG" evidence="1">
    <location>
        <begin position="12"/>
        <end position="47"/>
    </location>
</feature>
<dbReference type="Pfam" id="PF01402">
    <property type="entry name" value="RHH_1"/>
    <property type="match status" value="1"/>
</dbReference>
<gene>
    <name evidence="2" type="primary">mazE</name>
    <name evidence="2" type="ORF">MPLG2_1814</name>
</gene>
<evidence type="ECO:0000313" key="3">
    <source>
        <dbReference type="Proteomes" id="UP000238164"/>
    </source>
</evidence>